<dbReference type="AlphaFoldDB" id="A0A0D3K4P4"/>
<proteinExistence type="predicted"/>
<feature type="compositionally biased region" description="Low complexity" evidence="2">
    <location>
        <begin position="225"/>
        <end position="244"/>
    </location>
</feature>
<feature type="coiled-coil region" evidence="1">
    <location>
        <begin position="34"/>
        <end position="91"/>
    </location>
</feature>
<feature type="region of interest" description="Disordered" evidence="2">
    <location>
        <begin position="224"/>
        <end position="266"/>
    </location>
</feature>
<sequence length="375" mass="39459">MALPDFPELISSSSPTHRHGLLLDRSYPDRDGSILSLNHEEVDFEAALAEAEAEAAAAEAAAEAAARAAAAAAAAAREKRAKARLAAAEAANSKALQIAANSKSPAMSAAPTPTLPPAPAAPATPPQPPAPAAPATPPPRAATSDAPQAPVRVPALPGGWVMEAQRVSVCRLEELAEAHDATQCGSEEWVAAKHAPLFAQDSALMFGHYDAKLRCDGLVAEIQLTPTPDRSSSRRSTSTSSPASPSSPPPTPGWADDVDDDWAATSASPLGGEWSRVLRVSVSWRRYELVLLTQRDASGCELALTRPRRVRLRVLSRAELWDWVQRFPPTLVDPAACAALAKTEPDASKAQRLRLAAAYVSSRPPALDSVRPCFA</sequence>
<dbReference type="EnsemblProtists" id="EOD30729">
    <property type="protein sequence ID" value="EOD30729"/>
    <property type="gene ID" value="EMIHUDRAFT_442424"/>
</dbReference>
<dbReference type="KEGG" id="ehx:EMIHUDRAFT_442424"/>
<keyword evidence="4" id="KW-1185">Reference proteome</keyword>
<dbReference type="GeneID" id="17276003"/>
<feature type="region of interest" description="Disordered" evidence="2">
    <location>
        <begin position="1"/>
        <end position="24"/>
    </location>
</feature>
<keyword evidence="1" id="KW-0175">Coiled coil</keyword>
<accession>A0A0D3K4P4</accession>
<dbReference type="RefSeq" id="XP_005783158.1">
    <property type="nucleotide sequence ID" value="XM_005783101.1"/>
</dbReference>
<reference evidence="3" key="2">
    <citation type="submission" date="2024-10" db="UniProtKB">
        <authorList>
            <consortium name="EnsemblProtists"/>
        </authorList>
    </citation>
    <scope>IDENTIFICATION</scope>
</reference>
<evidence type="ECO:0000256" key="1">
    <source>
        <dbReference type="SAM" id="Coils"/>
    </source>
</evidence>
<evidence type="ECO:0000313" key="3">
    <source>
        <dbReference type="EnsemblProtists" id="EOD30729"/>
    </source>
</evidence>
<organism evidence="3 4">
    <name type="scientific">Emiliania huxleyi (strain CCMP1516)</name>
    <dbReference type="NCBI Taxonomy" id="280463"/>
    <lineage>
        <taxon>Eukaryota</taxon>
        <taxon>Haptista</taxon>
        <taxon>Haptophyta</taxon>
        <taxon>Prymnesiophyceae</taxon>
        <taxon>Isochrysidales</taxon>
        <taxon>Noelaerhabdaceae</taxon>
        <taxon>Emiliania</taxon>
    </lineage>
</organism>
<evidence type="ECO:0000256" key="2">
    <source>
        <dbReference type="SAM" id="MobiDB-lite"/>
    </source>
</evidence>
<dbReference type="Proteomes" id="UP000013827">
    <property type="component" value="Unassembled WGS sequence"/>
</dbReference>
<name>A0A0D3K4P4_EMIH1</name>
<protein>
    <recommendedName>
        <fullName evidence="5">Plus3 domain-containing protein</fullName>
    </recommendedName>
</protein>
<evidence type="ECO:0000313" key="4">
    <source>
        <dbReference type="Proteomes" id="UP000013827"/>
    </source>
</evidence>
<feature type="region of interest" description="Disordered" evidence="2">
    <location>
        <begin position="102"/>
        <end position="153"/>
    </location>
</feature>
<dbReference type="HOGENOM" id="CLU_062732_0_0_1"/>
<evidence type="ECO:0008006" key="5">
    <source>
        <dbReference type="Google" id="ProtNLM"/>
    </source>
</evidence>
<reference evidence="4" key="1">
    <citation type="journal article" date="2013" name="Nature">
        <title>Pan genome of the phytoplankton Emiliania underpins its global distribution.</title>
        <authorList>
            <person name="Read B.A."/>
            <person name="Kegel J."/>
            <person name="Klute M.J."/>
            <person name="Kuo A."/>
            <person name="Lefebvre S.C."/>
            <person name="Maumus F."/>
            <person name="Mayer C."/>
            <person name="Miller J."/>
            <person name="Monier A."/>
            <person name="Salamov A."/>
            <person name="Young J."/>
            <person name="Aguilar M."/>
            <person name="Claverie J.M."/>
            <person name="Frickenhaus S."/>
            <person name="Gonzalez K."/>
            <person name="Herman E.K."/>
            <person name="Lin Y.C."/>
            <person name="Napier J."/>
            <person name="Ogata H."/>
            <person name="Sarno A.F."/>
            <person name="Shmutz J."/>
            <person name="Schroeder D."/>
            <person name="de Vargas C."/>
            <person name="Verret F."/>
            <person name="von Dassow P."/>
            <person name="Valentin K."/>
            <person name="Van de Peer Y."/>
            <person name="Wheeler G."/>
            <person name="Dacks J.B."/>
            <person name="Delwiche C.F."/>
            <person name="Dyhrman S.T."/>
            <person name="Glockner G."/>
            <person name="John U."/>
            <person name="Richards T."/>
            <person name="Worden A.Z."/>
            <person name="Zhang X."/>
            <person name="Grigoriev I.V."/>
            <person name="Allen A.E."/>
            <person name="Bidle K."/>
            <person name="Borodovsky M."/>
            <person name="Bowler C."/>
            <person name="Brownlee C."/>
            <person name="Cock J.M."/>
            <person name="Elias M."/>
            <person name="Gladyshev V.N."/>
            <person name="Groth M."/>
            <person name="Guda C."/>
            <person name="Hadaegh A."/>
            <person name="Iglesias-Rodriguez M.D."/>
            <person name="Jenkins J."/>
            <person name="Jones B.M."/>
            <person name="Lawson T."/>
            <person name="Leese F."/>
            <person name="Lindquist E."/>
            <person name="Lobanov A."/>
            <person name="Lomsadze A."/>
            <person name="Malik S.B."/>
            <person name="Marsh M.E."/>
            <person name="Mackinder L."/>
            <person name="Mock T."/>
            <person name="Mueller-Roeber B."/>
            <person name="Pagarete A."/>
            <person name="Parker M."/>
            <person name="Probert I."/>
            <person name="Quesneville H."/>
            <person name="Raines C."/>
            <person name="Rensing S.A."/>
            <person name="Riano-Pachon D.M."/>
            <person name="Richier S."/>
            <person name="Rokitta S."/>
            <person name="Shiraiwa Y."/>
            <person name="Soanes D.M."/>
            <person name="van der Giezen M."/>
            <person name="Wahlund T.M."/>
            <person name="Williams B."/>
            <person name="Wilson W."/>
            <person name="Wolfe G."/>
            <person name="Wurch L.L."/>
        </authorList>
    </citation>
    <scope>NUCLEOTIDE SEQUENCE</scope>
</reference>
<dbReference type="PaxDb" id="2903-EOD30729"/>
<feature type="compositionally biased region" description="Pro residues" evidence="2">
    <location>
        <begin position="113"/>
        <end position="140"/>
    </location>
</feature>